<dbReference type="InterPro" id="IPR011008">
    <property type="entry name" value="Dimeric_a/b-barrel"/>
</dbReference>
<dbReference type="PANTHER" id="PTHR33606:SF3">
    <property type="entry name" value="PROTEIN YCII"/>
    <property type="match status" value="1"/>
</dbReference>
<dbReference type="Gene3D" id="3.30.70.1060">
    <property type="entry name" value="Dimeric alpha+beta barrel"/>
    <property type="match status" value="1"/>
</dbReference>
<sequence>MPLYICFCPDESGAFEKRVAARGEHLALGQKDRAAGRTVFGRAFLDDTVAHHTDRAPPAVPEGHLSPATRGSTMIYRYATLEEAWKRLKSDPYWVQGVWDKGKVTINELAYGPSDETLKMA</sequence>
<accession>A0ABZ1CS05</accession>
<gene>
    <name evidence="2" type="ORF">IL334_001373</name>
</gene>
<evidence type="ECO:0000313" key="2">
    <source>
        <dbReference type="EMBL" id="WRT64441.1"/>
    </source>
</evidence>
<dbReference type="InterPro" id="IPR005545">
    <property type="entry name" value="YCII"/>
</dbReference>
<proteinExistence type="predicted"/>
<dbReference type="Pfam" id="PF03795">
    <property type="entry name" value="YCII"/>
    <property type="match status" value="1"/>
</dbReference>
<keyword evidence="3" id="KW-1185">Reference proteome</keyword>
<dbReference type="EMBL" id="CP141881">
    <property type="protein sequence ID" value="WRT64441.1"/>
    <property type="molecule type" value="Genomic_DNA"/>
</dbReference>
<organism evidence="2 3">
    <name type="scientific">Kwoniella shivajii</name>
    <dbReference type="NCBI Taxonomy" id="564305"/>
    <lineage>
        <taxon>Eukaryota</taxon>
        <taxon>Fungi</taxon>
        <taxon>Dikarya</taxon>
        <taxon>Basidiomycota</taxon>
        <taxon>Agaricomycotina</taxon>
        <taxon>Tremellomycetes</taxon>
        <taxon>Tremellales</taxon>
        <taxon>Cryptococcaceae</taxon>
        <taxon>Kwoniella</taxon>
    </lineage>
</organism>
<dbReference type="SUPFAM" id="SSF54909">
    <property type="entry name" value="Dimeric alpha+beta barrel"/>
    <property type="match status" value="1"/>
</dbReference>
<dbReference type="InterPro" id="IPR051807">
    <property type="entry name" value="Sec-metab_biosynth-assoc"/>
</dbReference>
<name>A0ABZ1CS05_9TREE</name>
<reference evidence="2 3" key="1">
    <citation type="submission" date="2024-01" db="EMBL/GenBank/DDBJ databases">
        <title>Comparative genomics of Cryptococcus and Kwoniella reveals pathogenesis evolution and contrasting modes of karyotype evolution via chromosome fusion or intercentromeric recombination.</title>
        <authorList>
            <person name="Coelho M.A."/>
            <person name="David-Palma M."/>
            <person name="Shea T."/>
            <person name="Bowers K."/>
            <person name="McGinley-Smith S."/>
            <person name="Mohammad A.W."/>
            <person name="Gnirke A."/>
            <person name="Yurkov A.M."/>
            <person name="Nowrousian M."/>
            <person name="Sun S."/>
            <person name="Cuomo C.A."/>
            <person name="Heitman J."/>
        </authorList>
    </citation>
    <scope>NUCLEOTIDE SEQUENCE [LARGE SCALE GENOMIC DNA]</scope>
    <source>
        <strain evidence="2">CBS 11374</strain>
    </source>
</reference>
<protein>
    <recommendedName>
        <fullName evidence="1">YCII-related domain-containing protein</fullName>
    </recommendedName>
</protein>
<dbReference type="PANTHER" id="PTHR33606">
    <property type="entry name" value="PROTEIN YCII"/>
    <property type="match status" value="1"/>
</dbReference>
<dbReference type="GeneID" id="87953504"/>
<dbReference type="Proteomes" id="UP001329825">
    <property type="component" value="Chromosome 1"/>
</dbReference>
<evidence type="ECO:0000313" key="3">
    <source>
        <dbReference type="Proteomes" id="UP001329825"/>
    </source>
</evidence>
<dbReference type="RefSeq" id="XP_062789181.1">
    <property type="nucleotide sequence ID" value="XM_062933130.1"/>
</dbReference>
<evidence type="ECO:0000259" key="1">
    <source>
        <dbReference type="Pfam" id="PF03795"/>
    </source>
</evidence>
<feature type="domain" description="YCII-related" evidence="1">
    <location>
        <begin position="3"/>
        <end position="102"/>
    </location>
</feature>